<dbReference type="AlphaFoldDB" id="A0A1M5BMJ6"/>
<keyword evidence="3" id="KW-1185">Reference proteome</keyword>
<name>A0A1M5BMJ6_9RHOB</name>
<sequence length="102" mass="10809">MKLFLTTALTALTLSAPAFAETTAAELFAMSNDSAAETIVQEHSTGDVTAAQITLALDNMSAAEREVFLASPHEVRMETLKNCLEKTDSGDSAAESCVINKK</sequence>
<keyword evidence="1" id="KW-0732">Signal</keyword>
<dbReference type="EMBL" id="FQUV01000006">
    <property type="protein sequence ID" value="SHF43833.1"/>
    <property type="molecule type" value="Genomic_DNA"/>
</dbReference>
<protein>
    <recommendedName>
        <fullName evidence="4">UrcA family protein</fullName>
    </recommendedName>
</protein>
<dbReference type="RefSeq" id="WP_073144537.1">
    <property type="nucleotide sequence ID" value="NZ_FQUV01000006.1"/>
</dbReference>
<gene>
    <name evidence="2" type="ORF">SAMN05444273_10654</name>
</gene>
<evidence type="ECO:0000313" key="3">
    <source>
        <dbReference type="Proteomes" id="UP000184144"/>
    </source>
</evidence>
<reference evidence="3" key="1">
    <citation type="submission" date="2016-11" db="EMBL/GenBank/DDBJ databases">
        <authorList>
            <person name="Varghese N."/>
            <person name="Submissions S."/>
        </authorList>
    </citation>
    <scope>NUCLEOTIDE SEQUENCE [LARGE SCALE GENOMIC DNA]</scope>
    <source>
        <strain evidence="3">DSM 100566</strain>
    </source>
</reference>
<organism evidence="2 3">
    <name type="scientific">Litoreibacter ascidiaceicola</name>
    <dbReference type="NCBI Taxonomy" id="1486859"/>
    <lineage>
        <taxon>Bacteria</taxon>
        <taxon>Pseudomonadati</taxon>
        <taxon>Pseudomonadota</taxon>
        <taxon>Alphaproteobacteria</taxon>
        <taxon>Rhodobacterales</taxon>
        <taxon>Roseobacteraceae</taxon>
        <taxon>Litoreibacter</taxon>
    </lineage>
</organism>
<feature type="chain" id="PRO_5009909092" description="UrcA family protein" evidence="1">
    <location>
        <begin position="21"/>
        <end position="102"/>
    </location>
</feature>
<proteinExistence type="predicted"/>
<feature type="signal peptide" evidence="1">
    <location>
        <begin position="1"/>
        <end position="20"/>
    </location>
</feature>
<accession>A0A1M5BMJ6</accession>
<evidence type="ECO:0000313" key="2">
    <source>
        <dbReference type="EMBL" id="SHF43833.1"/>
    </source>
</evidence>
<evidence type="ECO:0008006" key="4">
    <source>
        <dbReference type="Google" id="ProtNLM"/>
    </source>
</evidence>
<dbReference type="Proteomes" id="UP000184144">
    <property type="component" value="Unassembled WGS sequence"/>
</dbReference>
<evidence type="ECO:0000256" key="1">
    <source>
        <dbReference type="SAM" id="SignalP"/>
    </source>
</evidence>